<evidence type="ECO:0000256" key="1">
    <source>
        <dbReference type="ARBA" id="ARBA00022679"/>
    </source>
</evidence>
<dbReference type="InterPro" id="IPR016181">
    <property type="entry name" value="Acyl_CoA_acyltransferase"/>
</dbReference>
<dbReference type="Gene3D" id="3.40.630.30">
    <property type="match status" value="1"/>
</dbReference>
<proteinExistence type="predicted"/>
<protein>
    <submittedName>
        <fullName evidence="4">Acetyltransferase</fullName>
    </submittedName>
</protein>
<keyword evidence="2" id="KW-0012">Acyltransferase</keyword>
<reference evidence="5" key="1">
    <citation type="submission" date="2018-01" db="EMBL/GenBank/DDBJ databases">
        <title>Draft Genome Sequence of the Radioresistant Bacterium Deinococcus aerius TR0125, Isolated from the Higher Atmosphere above Japan.</title>
        <authorList>
            <person name="Satoh K."/>
            <person name="Arai H."/>
            <person name="Sanzen T."/>
            <person name="Kawaguchi Y."/>
            <person name="Hayashi H."/>
            <person name="Yokobori S."/>
            <person name="Yamagishi A."/>
            <person name="Oono Y."/>
            <person name="Narumi I."/>
        </authorList>
    </citation>
    <scope>NUCLEOTIDE SEQUENCE [LARGE SCALE GENOMIC DNA]</scope>
    <source>
        <strain evidence="5">TR0125</strain>
    </source>
</reference>
<dbReference type="Proteomes" id="UP000236569">
    <property type="component" value="Unassembled WGS sequence"/>
</dbReference>
<dbReference type="InterPro" id="IPR050832">
    <property type="entry name" value="Bact_Acetyltransf"/>
</dbReference>
<evidence type="ECO:0000313" key="5">
    <source>
        <dbReference type="Proteomes" id="UP000236569"/>
    </source>
</evidence>
<comment type="caution">
    <text evidence="4">The sequence shown here is derived from an EMBL/GenBank/DDBJ whole genome shotgun (WGS) entry which is preliminary data.</text>
</comment>
<dbReference type="EMBL" id="BFAG01000006">
    <property type="protein sequence ID" value="GBF05799.1"/>
    <property type="molecule type" value="Genomic_DNA"/>
</dbReference>
<dbReference type="RefSeq" id="WP_103129221.1">
    <property type="nucleotide sequence ID" value="NZ_BFAG01000006.1"/>
</dbReference>
<evidence type="ECO:0000313" key="4">
    <source>
        <dbReference type="EMBL" id="GBF05799.1"/>
    </source>
</evidence>
<dbReference type="InterPro" id="IPR000182">
    <property type="entry name" value="GNAT_dom"/>
</dbReference>
<dbReference type="PANTHER" id="PTHR43877">
    <property type="entry name" value="AMINOALKYLPHOSPHONATE N-ACETYLTRANSFERASE-RELATED-RELATED"/>
    <property type="match status" value="1"/>
</dbReference>
<evidence type="ECO:0000256" key="2">
    <source>
        <dbReference type="ARBA" id="ARBA00023315"/>
    </source>
</evidence>
<name>A0A2I9CV64_9DEIO</name>
<gene>
    <name evidence="4" type="ORF">DAERI_060059</name>
</gene>
<evidence type="ECO:0000259" key="3">
    <source>
        <dbReference type="PROSITE" id="PS51186"/>
    </source>
</evidence>
<dbReference type="AlphaFoldDB" id="A0A2I9CV64"/>
<organism evidence="4 5">
    <name type="scientific">Deinococcus aerius</name>
    <dbReference type="NCBI Taxonomy" id="200253"/>
    <lineage>
        <taxon>Bacteria</taxon>
        <taxon>Thermotogati</taxon>
        <taxon>Deinococcota</taxon>
        <taxon>Deinococci</taxon>
        <taxon>Deinococcales</taxon>
        <taxon>Deinococcaceae</taxon>
        <taxon>Deinococcus</taxon>
    </lineage>
</organism>
<keyword evidence="5" id="KW-1185">Reference proteome</keyword>
<dbReference type="PROSITE" id="PS51186">
    <property type="entry name" value="GNAT"/>
    <property type="match status" value="1"/>
</dbReference>
<dbReference type="SUPFAM" id="SSF55729">
    <property type="entry name" value="Acyl-CoA N-acyltransferases (Nat)"/>
    <property type="match status" value="1"/>
</dbReference>
<dbReference type="CDD" id="cd04301">
    <property type="entry name" value="NAT_SF"/>
    <property type="match status" value="1"/>
</dbReference>
<dbReference type="Pfam" id="PF00583">
    <property type="entry name" value="Acetyltransf_1"/>
    <property type="match status" value="1"/>
</dbReference>
<dbReference type="OrthoDB" id="5292888at2"/>
<accession>A0A2I9CV64</accession>
<sequence>MSFTVRPATPADAPAIAHVHVTSWRETYTGRMPQDFLDRVTDGAARERRQRMWEGATADPAQVVLVAERGGEVVAFASAGPPRDHPGIDAELFTLYALKAAQGQGMGRALLSALARELHARGHRSLALWVLAENPTREWYLRRGGREAGEKTESVPGGELREVRLVWDDLARLR</sequence>
<feature type="domain" description="N-acetyltransferase" evidence="3">
    <location>
        <begin position="3"/>
        <end position="170"/>
    </location>
</feature>
<dbReference type="GO" id="GO:0016747">
    <property type="term" value="F:acyltransferase activity, transferring groups other than amino-acyl groups"/>
    <property type="evidence" value="ECO:0007669"/>
    <property type="project" value="InterPro"/>
</dbReference>
<keyword evidence="1 4" id="KW-0808">Transferase</keyword>